<name>A0ABR6XR78_9BURK</name>
<dbReference type="RefSeq" id="WP_186891050.1">
    <property type="nucleotide sequence ID" value="NZ_JACOFU010000004.1"/>
</dbReference>
<feature type="chain" id="PRO_5045246226" evidence="1">
    <location>
        <begin position="29"/>
        <end position="253"/>
    </location>
</feature>
<dbReference type="PANTHER" id="PTHR38834">
    <property type="entry name" value="PERIPLASMIC SUBSTRATE BINDING PROTEIN FAMILY 3"/>
    <property type="match status" value="1"/>
</dbReference>
<evidence type="ECO:0000256" key="1">
    <source>
        <dbReference type="SAM" id="SignalP"/>
    </source>
</evidence>
<feature type="domain" description="Solute-binding protein family 3/N-terminal" evidence="2">
    <location>
        <begin position="30"/>
        <end position="253"/>
    </location>
</feature>
<feature type="signal peptide" evidence="1">
    <location>
        <begin position="1"/>
        <end position="28"/>
    </location>
</feature>
<keyword evidence="1" id="KW-0732">Signal</keyword>
<dbReference type="Gene3D" id="3.40.190.10">
    <property type="entry name" value="Periplasmic binding protein-like II"/>
    <property type="match status" value="2"/>
</dbReference>
<evidence type="ECO:0000259" key="2">
    <source>
        <dbReference type="SMART" id="SM00062"/>
    </source>
</evidence>
<reference evidence="3 4" key="1">
    <citation type="submission" date="2020-08" db="EMBL/GenBank/DDBJ databases">
        <title>Novel species isolated from subtropical streams in China.</title>
        <authorList>
            <person name="Lu H."/>
        </authorList>
    </citation>
    <scope>NUCLEOTIDE SEQUENCE [LARGE SCALE GENOMIC DNA]</scope>
    <source>
        <strain evidence="3 4">KCTC 52442</strain>
    </source>
</reference>
<dbReference type="PANTHER" id="PTHR38834:SF3">
    <property type="entry name" value="SOLUTE-BINDING PROTEIN FAMILY 3_N-TERMINAL DOMAIN-CONTAINING PROTEIN"/>
    <property type="match status" value="1"/>
</dbReference>
<comment type="caution">
    <text evidence="3">The sequence shown here is derived from an EMBL/GenBank/DDBJ whole genome shotgun (WGS) entry which is preliminary data.</text>
</comment>
<protein>
    <submittedName>
        <fullName evidence="3">Transporter substrate-binding domain-containing protein</fullName>
    </submittedName>
</protein>
<dbReference type="Proteomes" id="UP000643610">
    <property type="component" value="Unassembled WGS sequence"/>
</dbReference>
<dbReference type="EMBL" id="JACOFU010000004">
    <property type="protein sequence ID" value="MBC3832001.1"/>
    <property type="molecule type" value="Genomic_DNA"/>
</dbReference>
<accession>A0ABR6XR78</accession>
<evidence type="ECO:0000313" key="4">
    <source>
        <dbReference type="Proteomes" id="UP000643610"/>
    </source>
</evidence>
<gene>
    <name evidence="3" type="ORF">H8K33_10810</name>
</gene>
<dbReference type="SUPFAM" id="SSF53850">
    <property type="entry name" value="Periplasmic binding protein-like II"/>
    <property type="match status" value="1"/>
</dbReference>
<dbReference type="SMART" id="SM00062">
    <property type="entry name" value="PBPb"/>
    <property type="match status" value="1"/>
</dbReference>
<sequence length="253" mass="28680">MRLLARKIWKLFYGVAILFLMNSMNATAVDLKAYTEEWPPYNFLNGKDVTGISTDILRTACINANLHCEFQLVPWTRAYKTVQETKNTLIYTIARIPAREGQFVWIGPILPRTTWVYVRAELANEIHTLKDLDKFKVGAIRAEASLTELLEAGVSKSAIRIFNSNSDEMRMLKSGQIDAVVNTEIGMAMNQQQYDIPAGKLIKLIKLYDGGSLYFGMNLGSDPTLIEKLQSSVDKLRREGKMNAIVQRYTKPH</sequence>
<organism evidence="3 4">
    <name type="scientific">Undibacterium amnicola</name>
    <dbReference type="NCBI Taxonomy" id="1834038"/>
    <lineage>
        <taxon>Bacteria</taxon>
        <taxon>Pseudomonadati</taxon>
        <taxon>Pseudomonadota</taxon>
        <taxon>Betaproteobacteria</taxon>
        <taxon>Burkholderiales</taxon>
        <taxon>Oxalobacteraceae</taxon>
        <taxon>Undibacterium</taxon>
    </lineage>
</organism>
<proteinExistence type="predicted"/>
<evidence type="ECO:0000313" key="3">
    <source>
        <dbReference type="EMBL" id="MBC3832001.1"/>
    </source>
</evidence>
<keyword evidence="4" id="KW-1185">Reference proteome</keyword>
<dbReference type="Pfam" id="PF00497">
    <property type="entry name" value="SBP_bac_3"/>
    <property type="match status" value="1"/>
</dbReference>
<dbReference type="InterPro" id="IPR001638">
    <property type="entry name" value="Solute-binding_3/MltF_N"/>
</dbReference>